<keyword evidence="4" id="KW-0238">DNA-binding</keyword>
<proteinExistence type="predicted"/>
<keyword evidence="5" id="KW-0804">Transcription</keyword>
<evidence type="ECO:0000256" key="3">
    <source>
        <dbReference type="ARBA" id="ARBA00023015"/>
    </source>
</evidence>
<accession>A5W4V2</accession>
<dbReference type="PANTHER" id="PTHR33154">
    <property type="entry name" value="TRANSCRIPTIONAL REGULATOR, ARSR FAMILY"/>
    <property type="match status" value="1"/>
</dbReference>
<keyword evidence="2" id="KW-0480">Metal-thiolate cluster</keyword>
<dbReference type="InterPro" id="IPR051081">
    <property type="entry name" value="HTH_MetalResp_TranReg"/>
</dbReference>
<dbReference type="GO" id="GO:0003677">
    <property type="term" value="F:DNA binding"/>
    <property type="evidence" value="ECO:0007669"/>
    <property type="project" value="UniProtKB-KW"/>
</dbReference>
<dbReference type="InterPro" id="IPR036390">
    <property type="entry name" value="WH_DNA-bd_sf"/>
</dbReference>
<dbReference type="CDD" id="cd00090">
    <property type="entry name" value="HTH_ARSR"/>
    <property type="match status" value="1"/>
</dbReference>
<evidence type="ECO:0000256" key="1">
    <source>
        <dbReference type="ARBA" id="ARBA00022849"/>
    </source>
</evidence>
<evidence type="ECO:0000259" key="7">
    <source>
        <dbReference type="PROSITE" id="PS50987"/>
    </source>
</evidence>
<dbReference type="InterPro" id="IPR001845">
    <property type="entry name" value="HTH_ArsR_DNA-bd_dom"/>
</dbReference>
<dbReference type="FunFam" id="1.10.10.10:FF:000279">
    <property type="entry name" value="Transcriptional regulator, ArsR family"/>
    <property type="match status" value="1"/>
</dbReference>
<sequence>MVSCKRTSPGMLARTYGNTYIRLSVCTGTPMITPPDVFKSLSDETRARATLLIASLGELCVCELMCALDDSQPKISRHLAQLRSNGMLLDRRQGQWVYYRLNPELPSWVHEMLQVTLHANSQWLADNALRLKNMDGRPVRDSVCC</sequence>
<dbReference type="GO" id="GO:0046872">
    <property type="term" value="F:metal ion binding"/>
    <property type="evidence" value="ECO:0007669"/>
    <property type="project" value="UniProtKB-KW"/>
</dbReference>
<dbReference type="EMBL" id="CP000712">
    <property type="protein sequence ID" value="ABQ79162.1"/>
    <property type="molecule type" value="Genomic_DNA"/>
</dbReference>
<dbReference type="GO" id="GO:0003700">
    <property type="term" value="F:DNA-binding transcription factor activity"/>
    <property type="evidence" value="ECO:0007669"/>
    <property type="project" value="InterPro"/>
</dbReference>
<feature type="domain" description="HTH arsR-type" evidence="7">
    <location>
        <begin position="26"/>
        <end position="120"/>
    </location>
</feature>
<keyword evidence="1" id="KW-0059">Arsenical resistance</keyword>
<dbReference type="HOGENOM" id="CLU_097806_3_1_6"/>
<dbReference type="InterPro" id="IPR036388">
    <property type="entry name" value="WH-like_DNA-bd_sf"/>
</dbReference>
<name>A5W4V2_PSEP1</name>
<dbReference type="NCBIfam" id="NF007528">
    <property type="entry name" value="PRK10141.1"/>
    <property type="match status" value="1"/>
</dbReference>
<dbReference type="GO" id="GO:0046685">
    <property type="term" value="P:response to arsenic-containing substance"/>
    <property type="evidence" value="ECO:0007669"/>
    <property type="project" value="UniProtKB-KW"/>
</dbReference>
<evidence type="ECO:0000256" key="2">
    <source>
        <dbReference type="ARBA" id="ARBA00022851"/>
    </source>
</evidence>
<dbReference type="PROSITE" id="PS50987">
    <property type="entry name" value="HTH_ARSR_2"/>
    <property type="match status" value="1"/>
</dbReference>
<evidence type="ECO:0000256" key="5">
    <source>
        <dbReference type="ARBA" id="ARBA00023163"/>
    </source>
</evidence>
<comment type="function">
    <text evidence="6">Binds arsenite and regulates the expression of arsenic efflux pumps. In vitro, also binds antimony and bismuth, but not arsenate.</text>
</comment>
<dbReference type="AlphaFoldDB" id="A5W4V2"/>
<dbReference type="KEGG" id="ppf:Pput_3034"/>
<evidence type="ECO:0000313" key="8">
    <source>
        <dbReference type="EMBL" id="ABQ79162.1"/>
    </source>
</evidence>
<dbReference type="eggNOG" id="COG0640">
    <property type="taxonomic scope" value="Bacteria"/>
</dbReference>
<dbReference type="PRINTS" id="PR00778">
    <property type="entry name" value="HTHARSR"/>
</dbReference>
<dbReference type="Gene3D" id="1.10.10.10">
    <property type="entry name" value="Winged helix-like DNA-binding domain superfamily/Winged helix DNA-binding domain"/>
    <property type="match status" value="1"/>
</dbReference>
<gene>
    <name evidence="8" type="ordered locus">Pput_3034</name>
</gene>
<organism evidence="8">
    <name type="scientific">Pseudomonas putida (strain ATCC 700007 / DSM 6899 / JCM 31910 / BCRC 17059 / LMG 24140 / F1)</name>
    <dbReference type="NCBI Taxonomy" id="351746"/>
    <lineage>
        <taxon>Bacteria</taxon>
        <taxon>Pseudomonadati</taxon>
        <taxon>Pseudomonadota</taxon>
        <taxon>Gammaproteobacteria</taxon>
        <taxon>Pseudomonadales</taxon>
        <taxon>Pseudomonadaceae</taxon>
        <taxon>Pseudomonas</taxon>
    </lineage>
</organism>
<dbReference type="PANTHER" id="PTHR33154:SF18">
    <property type="entry name" value="ARSENICAL RESISTANCE OPERON REPRESSOR"/>
    <property type="match status" value="1"/>
</dbReference>
<evidence type="ECO:0000256" key="4">
    <source>
        <dbReference type="ARBA" id="ARBA00023125"/>
    </source>
</evidence>
<keyword evidence="2" id="KW-0479">Metal-binding</keyword>
<protein>
    <submittedName>
        <fullName evidence="8">Transcriptional regulator, ArsR family</fullName>
    </submittedName>
</protein>
<keyword evidence="3" id="KW-0805">Transcription regulation</keyword>
<reference evidence="8" key="1">
    <citation type="submission" date="2007-05" db="EMBL/GenBank/DDBJ databases">
        <title>Complete sequence of Pseudomonas putida F1.</title>
        <authorList>
            <consortium name="US DOE Joint Genome Institute"/>
            <person name="Copeland A."/>
            <person name="Lucas S."/>
            <person name="Lapidus A."/>
            <person name="Barry K."/>
            <person name="Detter J.C."/>
            <person name="Glavina del Rio T."/>
            <person name="Hammon N."/>
            <person name="Israni S."/>
            <person name="Dalin E."/>
            <person name="Tice H."/>
            <person name="Pitluck S."/>
            <person name="Chain P."/>
            <person name="Malfatti S."/>
            <person name="Shin M."/>
            <person name="Vergez L."/>
            <person name="Schmutz J."/>
            <person name="Larimer F."/>
            <person name="Land M."/>
            <person name="Hauser L."/>
            <person name="Kyrpides N."/>
            <person name="Lykidis A."/>
            <person name="Parales R."/>
            <person name="Richardson P."/>
        </authorList>
    </citation>
    <scope>NUCLEOTIDE SEQUENCE [LARGE SCALE GENOMIC DNA]</scope>
    <source>
        <strain evidence="8">F1</strain>
    </source>
</reference>
<dbReference type="SUPFAM" id="SSF46785">
    <property type="entry name" value="Winged helix' DNA-binding domain"/>
    <property type="match status" value="1"/>
</dbReference>
<dbReference type="SMART" id="SM00418">
    <property type="entry name" value="HTH_ARSR"/>
    <property type="match status" value="1"/>
</dbReference>
<dbReference type="NCBIfam" id="NF033788">
    <property type="entry name" value="HTH_metalloreg"/>
    <property type="match status" value="1"/>
</dbReference>
<evidence type="ECO:0000256" key="6">
    <source>
        <dbReference type="ARBA" id="ARBA00060178"/>
    </source>
</evidence>
<dbReference type="InterPro" id="IPR011991">
    <property type="entry name" value="ArsR-like_HTH"/>
</dbReference>
<dbReference type="Pfam" id="PF01022">
    <property type="entry name" value="HTH_5"/>
    <property type="match status" value="1"/>
</dbReference>